<dbReference type="Pfam" id="PF00294">
    <property type="entry name" value="PfkB"/>
    <property type="match status" value="1"/>
</dbReference>
<evidence type="ECO:0000256" key="2">
    <source>
        <dbReference type="ARBA" id="ARBA00022679"/>
    </source>
</evidence>
<evidence type="ECO:0000313" key="6">
    <source>
        <dbReference type="EMBL" id="RDK96899.1"/>
    </source>
</evidence>
<sequence>MSDGGKAGGWLSRFRQQRDNALPVTVVGAAVFDLVARADGLPPRGGDLPVAYQGTHLGGCALNIVLALQRLGVACEALLPVGEGMWADRLRVEMARLGVRSRIQAAGEDNGWCLALVEPDGERTFITLDGVENRWRREWLEPLTPAAGLAYFSGYQLAAPGGGALIAWLEALPAAVVPVLDFGPRLDRMSDALLQRLIRPGVILTLNEREAGLLGMGADVAAFCRELWQRTGQLVVVRQGERGCYYFRAEDDAGQLAAYPTHVVDTIGAGDSHCAGLMAGLARGLTARDSLTLAGVVSAYVVAHRGGDCAPDLAQLTAFAAG</sequence>
<dbReference type="InterPro" id="IPR002139">
    <property type="entry name" value="Ribo/fructo_kinase"/>
</dbReference>
<dbReference type="PRINTS" id="PR00990">
    <property type="entry name" value="RIBOKINASE"/>
</dbReference>
<dbReference type="EMBL" id="QRAP01000001">
    <property type="protein sequence ID" value="RDK96899.1"/>
    <property type="molecule type" value="Genomic_DNA"/>
</dbReference>
<comment type="caution">
    <text evidence="6">The sequence shown here is derived from an EMBL/GenBank/DDBJ whole genome shotgun (WGS) entry which is preliminary data.</text>
</comment>
<dbReference type="PANTHER" id="PTHR10584">
    <property type="entry name" value="SUGAR KINASE"/>
    <property type="match status" value="1"/>
</dbReference>
<proteinExistence type="inferred from homology"/>
<dbReference type="InterPro" id="IPR029056">
    <property type="entry name" value="Ribokinase-like"/>
</dbReference>
<evidence type="ECO:0000256" key="3">
    <source>
        <dbReference type="ARBA" id="ARBA00022777"/>
    </source>
</evidence>
<dbReference type="Proteomes" id="UP000254848">
    <property type="component" value="Unassembled WGS sequence"/>
</dbReference>
<dbReference type="OrthoDB" id="8578462at2"/>
<evidence type="ECO:0000256" key="4">
    <source>
        <dbReference type="RuleBase" id="RU003704"/>
    </source>
</evidence>
<reference evidence="6 7" key="1">
    <citation type="submission" date="2018-07" db="EMBL/GenBank/DDBJ databases">
        <title>Genomic Encyclopedia of Type Strains, Phase IV (KMG-IV): sequencing the most valuable type-strain genomes for metagenomic binning, comparative biology and taxonomic classification.</title>
        <authorList>
            <person name="Goeker M."/>
        </authorList>
    </citation>
    <scope>NUCLEOTIDE SEQUENCE [LARGE SCALE GENOMIC DNA]</scope>
    <source>
        <strain evidence="6 7">DSM 103736</strain>
    </source>
</reference>
<dbReference type="GO" id="GO:0016301">
    <property type="term" value="F:kinase activity"/>
    <property type="evidence" value="ECO:0007669"/>
    <property type="project" value="UniProtKB-KW"/>
</dbReference>
<name>A0A370R3A0_9GAMM</name>
<dbReference type="GO" id="GO:0006796">
    <property type="term" value="P:phosphate-containing compound metabolic process"/>
    <property type="evidence" value="ECO:0007669"/>
    <property type="project" value="UniProtKB-ARBA"/>
</dbReference>
<evidence type="ECO:0000313" key="7">
    <source>
        <dbReference type="Proteomes" id="UP000254848"/>
    </source>
</evidence>
<protein>
    <submittedName>
        <fullName evidence="6">Sugar/nucleoside kinase (Ribokinase family)</fullName>
    </submittedName>
</protein>
<dbReference type="RefSeq" id="WP_115456678.1">
    <property type="nucleotide sequence ID" value="NZ_QRAP01000001.1"/>
</dbReference>
<accession>A0A370R3A0</accession>
<keyword evidence="3 4" id="KW-0418">Kinase</keyword>
<comment type="similarity">
    <text evidence="1 4">Belongs to the carbohydrate kinase PfkB family.</text>
</comment>
<dbReference type="PROSITE" id="PS00584">
    <property type="entry name" value="PFKB_KINASES_2"/>
    <property type="match status" value="1"/>
</dbReference>
<dbReference type="PANTHER" id="PTHR10584:SF166">
    <property type="entry name" value="RIBOKINASE"/>
    <property type="match status" value="1"/>
</dbReference>
<dbReference type="Gene3D" id="3.40.1190.20">
    <property type="match status" value="1"/>
</dbReference>
<dbReference type="GO" id="GO:0005829">
    <property type="term" value="C:cytosol"/>
    <property type="evidence" value="ECO:0007669"/>
    <property type="project" value="TreeGrafter"/>
</dbReference>
<organism evidence="6 7">
    <name type="scientific">Enterobacillus tribolii</name>
    <dbReference type="NCBI Taxonomy" id="1487935"/>
    <lineage>
        <taxon>Bacteria</taxon>
        <taxon>Pseudomonadati</taxon>
        <taxon>Pseudomonadota</taxon>
        <taxon>Gammaproteobacteria</taxon>
        <taxon>Enterobacterales</taxon>
        <taxon>Hafniaceae</taxon>
        <taxon>Enterobacillus</taxon>
    </lineage>
</organism>
<dbReference type="AlphaFoldDB" id="A0A370R3A0"/>
<gene>
    <name evidence="6" type="ORF">C8D90_101335</name>
</gene>
<keyword evidence="2 4" id="KW-0808">Transferase</keyword>
<dbReference type="SUPFAM" id="SSF53613">
    <property type="entry name" value="Ribokinase-like"/>
    <property type="match status" value="1"/>
</dbReference>
<feature type="domain" description="Carbohydrate kinase PfkB" evidence="5">
    <location>
        <begin position="24"/>
        <end position="308"/>
    </location>
</feature>
<evidence type="ECO:0000256" key="1">
    <source>
        <dbReference type="ARBA" id="ARBA00010688"/>
    </source>
</evidence>
<evidence type="ECO:0000259" key="5">
    <source>
        <dbReference type="Pfam" id="PF00294"/>
    </source>
</evidence>
<dbReference type="InterPro" id="IPR011611">
    <property type="entry name" value="PfkB_dom"/>
</dbReference>
<dbReference type="InterPro" id="IPR002173">
    <property type="entry name" value="Carboh/pur_kinase_PfkB_CS"/>
</dbReference>
<keyword evidence="7" id="KW-1185">Reference proteome</keyword>